<keyword evidence="3" id="KW-1185">Reference proteome</keyword>
<feature type="compositionally biased region" description="Low complexity" evidence="1">
    <location>
        <begin position="986"/>
        <end position="1001"/>
    </location>
</feature>
<evidence type="ECO:0000313" key="2">
    <source>
        <dbReference type="EMBL" id="KAK5089907.1"/>
    </source>
</evidence>
<feature type="compositionally biased region" description="Polar residues" evidence="1">
    <location>
        <begin position="112"/>
        <end position="126"/>
    </location>
</feature>
<name>A0AAN7Y938_9EURO</name>
<organism evidence="2 3">
    <name type="scientific">Lithohypha guttulata</name>
    <dbReference type="NCBI Taxonomy" id="1690604"/>
    <lineage>
        <taxon>Eukaryota</taxon>
        <taxon>Fungi</taxon>
        <taxon>Dikarya</taxon>
        <taxon>Ascomycota</taxon>
        <taxon>Pezizomycotina</taxon>
        <taxon>Eurotiomycetes</taxon>
        <taxon>Chaetothyriomycetidae</taxon>
        <taxon>Chaetothyriales</taxon>
        <taxon>Trichomeriaceae</taxon>
        <taxon>Lithohypha</taxon>
    </lineage>
</organism>
<feature type="compositionally biased region" description="Basic and acidic residues" evidence="1">
    <location>
        <begin position="858"/>
        <end position="884"/>
    </location>
</feature>
<evidence type="ECO:0000256" key="1">
    <source>
        <dbReference type="SAM" id="MobiDB-lite"/>
    </source>
</evidence>
<gene>
    <name evidence="2" type="ORF">LTR05_000074</name>
</gene>
<reference evidence="2 3" key="1">
    <citation type="submission" date="2023-08" db="EMBL/GenBank/DDBJ databases">
        <title>Black Yeasts Isolated from many extreme environments.</title>
        <authorList>
            <person name="Coleine C."/>
            <person name="Stajich J.E."/>
            <person name="Selbmann L."/>
        </authorList>
    </citation>
    <scope>NUCLEOTIDE SEQUENCE [LARGE SCALE GENOMIC DNA]</scope>
    <source>
        <strain evidence="2 3">CCFEE 5910</strain>
    </source>
</reference>
<dbReference type="EMBL" id="JAVRRJ010000001">
    <property type="protein sequence ID" value="KAK5089907.1"/>
    <property type="molecule type" value="Genomic_DNA"/>
</dbReference>
<sequence length="1408" mass="151623">MPLFGRRSRSVSVSRPMAPSTSSPAMLAASQAFGVSKPPQSRLAAGAAAAALRSMSPATTPVNNVQTKRMVDRQSSIGSNAPRGRSRSDKMVRRSSSASMTERTFREPSPGRPSTATGAPISSRQQEPPVPKLPENYNNIPPVPVKSSRRSASIDEFQMRKDNVTRQAANRNSTTGLPNSKAAANPGLAAARRVSSGSEAPQLTRTDSNNSHNFSYPNRARPTSPPPQQYTPRQTSATTHQTVPKAQASPIASPSSPTYSTPKGISPAEVRNIQHGVAQAAQQPVKKKKKREGPLNEGSHLQTGTMGQKPIVTPLAPGPPAQDQTSLRDVQSDQNMARIAGEGSHFPPAPPSPVDSNIPDFSDSEISKSRRAQRASGALQKQPSVVREDWEGEQDEGSSSVEPSPATTRFMSNERQTTEANVSRKIGGNNSKLEQQAADPPVSAAVATLRTPEGRKSSLSPSRSARFSSRLSADMTEGEKHVPPPRSVSPRKPALKHASSPRLLAADAHRARDSSLSPSEATDLSIETPYKAKKFAHVKFDTHPSVVGIAAEPATSESPIVASPQNQKDKKWFGMRKSPNRVYLAEDSDEEEDTMKPRPLLPTFGSVRNGRKSEPESTTSQRGMPSPSSSSTSSISSGTAPTTMDASISSDHAIGRLLSQETYKQDSDQQGPQASEVSSVGTGRYNATESIYAQAGDQNPSVTTTNTSYQITSSRPRTGSEEDTQNADRLPRIAVQPATPGVEENDTKPQDSWLVEVPGSFPSNPSIYAAITAQQPENSEPLAHDSAARGHEEQRERMPSIQEEDSDRDSVYSDAAEEIDGDGFGSINAIVRSPVAPTPTTRQSVVESPVIPAQPHDIQYESERSQADWERTEARWKERVENAKRASLQPAAPITEARSYPSENASQPHPLPQPVPAKSPVSLPRSEHEYSVTPARQSPTQTKPRSTLKKSARKEAESAQGPPSQSLNPYAITAEPPKPMRSSMRGPAAAALAASTGSTPATNSSTQAQGALQKKSLRGSSQASQKPLPPVDNDSDSESSFRRQRRMKGADSGKYAMRRSMRAEPATATNTIDRRAVRSVSPVQRRPFSPVGGQPSMRTTMRGSIDKTPTLRGNQGSEKRSSSLFGRKAPSTSSAPPLPIANANKPRRDIDSDDERDTVRVPFKSRFRDSSDEEDDLRPVRGIPRGNRDDDSTDLEDSSDDEGKKSRKSGRNNNLSMAVPSSPQPIERPMSPSSPDGKKKRGFFGRRKKDKEEPLDAKPQNTAAVVNIVSTKSNGTKRGAETAALGFRSDAEKEALIEQTRQKLEAAKETPTSPRPMSPTRGKLQRRMTPQRIMSDSWPLPPKIPDDVESPNANRPATSDGSAAGKPPPLDRQPSSAATSPTNSADIGGKSGKKKRFPMLRKAFGLKD</sequence>
<feature type="compositionally biased region" description="Low complexity" evidence="1">
    <location>
        <begin position="182"/>
        <end position="191"/>
    </location>
</feature>
<feature type="region of interest" description="Disordered" evidence="1">
    <location>
        <begin position="52"/>
        <end position="526"/>
    </location>
</feature>
<feature type="compositionally biased region" description="Basic and acidic residues" evidence="1">
    <location>
        <begin position="1289"/>
        <end position="1308"/>
    </location>
</feature>
<feature type="compositionally biased region" description="Polar residues" evidence="1">
    <location>
        <begin position="195"/>
        <end position="216"/>
    </location>
</feature>
<feature type="compositionally biased region" description="Acidic residues" evidence="1">
    <location>
        <begin position="1191"/>
        <end position="1200"/>
    </location>
</feature>
<dbReference type="Proteomes" id="UP001309876">
    <property type="component" value="Unassembled WGS sequence"/>
</dbReference>
<feature type="compositionally biased region" description="Polar residues" evidence="1">
    <location>
        <begin position="668"/>
        <end position="717"/>
    </location>
</feature>
<feature type="compositionally biased region" description="Polar residues" evidence="1">
    <location>
        <begin position="165"/>
        <end position="178"/>
    </location>
</feature>
<feature type="compositionally biased region" description="Polar residues" evidence="1">
    <location>
        <begin position="1211"/>
        <end position="1221"/>
    </location>
</feature>
<proteinExistence type="predicted"/>
<feature type="compositionally biased region" description="Polar residues" evidence="1">
    <location>
        <begin position="761"/>
        <end position="778"/>
    </location>
</feature>
<feature type="compositionally biased region" description="Basic residues" evidence="1">
    <location>
        <begin position="1238"/>
        <end position="1249"/>
    </location>
</feature>
<accession>A0AAN7Y938</accession>
<feature type="compositionally biased region" description="Basic and acidic residues" evidence="1">
    <location>
        <begin position="782"/>
        <end position="798"/>
    </location>
</feature>
<feature type="compositionally biased region" description="Polar residues" evidence="1">
    <location>
        <begin position="555"/>
        <end position="566"/>
    </location>
</feature>
<feature type="compositionally biased region" description="Polar residues" evidence="1">
    <location>
        <begin position="322"/>
        <end position="335"/>
    </location>
</feature>
<feature type="compositionally biased region" description="Polar residues" evidence="1">
    <location>
        <begin position="230"/>
        <end position="242"/>
    </location>
</feature>
<feature type="compositionally biased region" description="Low complexity" evidence="1">
    <location>
        <begin position="625"/>
        <end position="643"/>
    </location>
</feature>
<evidence type="ECO:0000313" key="3">
    <source>
        <dbReference type="Proteomes" id="UP001309876"/>
    </source>
</evidence>
<feature type="compositionally biased region" description="Low complexity" evidence="1">
    <location>
        <begin position="457"/>
        <end position="473"/>
    </location>
</feature>
<feature type="compositionally biased region" description="Polar residues" evidence="1">
    <location>
        <begin position="1351"/>
        <end position="1361"/>
    </location>
</feature>
<feature type="region of interest" description="Disordered" evidence="1">
    <location>
        <begin position="1"/>
        <end position="25"/>
    </location>
</feature>
<feature type="compositionally biased region" description="Polar residues" evidence="1">
    <location>
        <begin position="1259"/>
        <end position="1276"/>
    </location>
</feature>
<feature type="compositionally biased region" description="Polar residues" evidence="1">
    <location>
        <begin position="397"/>
        <end position="421"/>
    </location>
</feature>
<comment type="caution">
    <text evidence="2">The sequence shown here is derived from an EMBL/GenBank/DDBJ whole genome shotgun (WGS) entry which is preliminary data.</text>
</comment>
<feature type="compositionally biased region" description="Low complexity" evidence="1">
    <location>
        <begin position="244"/>
        <end position="262"/>
    </location>
</feature>
<feature type="compositionally biased region" description="Polar residues" evidence="1">
    <location>
        <begin position="56"/>
        <end position="79"/>
    </location>
</feature>
<feature type="region of interest" description="Disordered" evidence="1">
    <location>
        <begin position="551"/>
        <end position="1408"/>
    </location>
</feature>
<protein>
    <submittedName>
        <fullName evidence="2">Uncharacterized protein</fullName>
    </submittedName>
</protein>
<feature type="compositionally biased region" description="Polar residues" evidence="1">
    <location>
        <begin position="934"/>
        <end position="945"/>
    </location>
</feature>
<feature type="compositionally biased region" description="Low complexity" evidence="1">
    <location>
        <begin position="1374"/>
        <end position="1385"/>
    </location>
</feature>